<dbReference type="InterPro" id="IPR029001">
    <property type="entry name" value="ITPase-like_fam"/>
</dbReference>
<dbReference type="PANTHER" id="PTHR43213:SF5">
    <property type="entry name" value="BIFUNCTIONAL DTTP_UTP PYROPHOSPHATASE_METHYLTRANSFERASE PROTEIN-RELATED"/>
    <property type="match status" value="1"/>
</dbReference>
<dbReference type="AlphaFoldDB" id="A0A3N1XVB2"/>
<accession>A0A3N1XVB2</accession>
<dbReference type="NCBIfam" id="TIGR00172">
    <property type="entry name" value="maf"/>
    <property type="match status" value="1"/>
</dbReference>
<dbReference type="Pfam" id="PF02545">
    <property type="entry name" value="Maf"/>
    <property type="match status" value="1"/>
</dbReference>
<evidence type="ECO:0000313" key="5">
    <source>
        <dbReference type="Proteomes" id="UP000273083"/>
    </source>
</evidence>
<proteinExistence type="inferred from homology"/>
<comment type="subcellular location">
    <subcellularLocation>
        <location evidence="3">Cytoplasm</location>
    </subcellularLocation>
</comment>
<comment type="cofactor">
    <cofactor evidence="1 3">
        <name>a divalent metal cation</name>
        <dbReference type="ChEBI" id="CHEBI:60240"/>
    </cofactor>
</comment>
<protein>
    <recommendedName>
        <fullName evidence="3">Nucleoside triphosphate pyrophosphatase</fullName>
        <ecNumber evidence="3">3.6.1.9</ecNumber>
    </recommendedName>
    <alternativeName>
        <fullName evidence="3">Nucleotide pyrophosphatase</fullName>
        <shortName evidence="3">Nucleotide PPase</shortName>
    </alternativeName>
</protein>
<comment type="function">
    <text evidence="3">Nucleoside triphosphate pyrophosphatase. May have a dual role in cell division arrest and in preventing the incorporation of modified nucleotides into cellular nucleic acids.</text>
</comment>
<dbReference type="GO" id="GO:0009117">
    <property type="term" value="P:nucleotide metabolic process"/>
    <property type="evidence" value="ECO:0007669"/>
    <property type="project" value="UniProtKB-KW"/>
</dbReference>
<evidence type="ECO:0000256" key="1">
    <source>
        <dbReference type="ARBA" id="ARBA00001968"/>
    </source>
</evidence>
<dbReference type="GO" id="GO:0047429">
    <property type="term" value="F:nucleoside triphosphate diphosphatase activity"/>
    <property type="evidence" value="ECO:0007669"/>
    <property type="project" value="UniProtKB-EC"/>
</dbReference>
<evidence type="ECO:0000256" key="2">
    <source>
        <dbReference type="ARBA" id="ARBA00022801"/>
    </source>
</evidence>
<comment type="similarity">
    <text evidence="3">Belongs to the Maf family.</text>
</comment>
<comment type="caution">
    <text evidence="4">The sequence shown here is derived from an EMBL/GenBank/DDBJ whole genome shotgun (WGS) entry which is preliminary data.</text>
</comment>
<dbReference type="Proteomes" id="UP000273083">
    <property type="component" value="Unassembled WGS sequence"/>
</dbReference>
<comment type="catalytic activity">
    <reaction evidence="3">
        <text>a 2'-deoxyribonucleoside 5'-triphosphate + H2O = a 2'-deoxyribonucleoside 5'-phosphate + diphosphate + H(+)</text>
        <dbReference type="Rhea" id="RHEA:44644"/>
        <dbReference type="ChEBI" id="CHEBI:15377"/>
        <dbReference type="ChEBI" id="CHEBI:15378"/>
        <dbReference type="ChEBI" id="CHEBI:33019"/>
        <dbReference type="ChEBI" id="CHEBI:61560"/>
        <dbReference type="ChEBI" id="CHEBI:65317"/>
        <dbReference type="EC" id="3.6.1.9"/>
    </reaction>
</comment>
<evidence type="ECO:0000256" key="3">
    <source>
        <dbReference type="HAMAP-Rule" id="MF_00528"/>
    </source>
</evidence>
<dbReference type="InterPro" id="IPR003697">
    <property type="entry name" value="Maf-like"/>
</dbReference>
<comment type="caution">
    <text evidence="3">Lacks conserved residue(s) required for the propagation of feature annotation.</text>
</comment>
<organism evidence="4 5">
    <name type="scientific">Mobilisporobacter senegalensis</name>
    <dbReference type="NCBI Taxonomy" id="1329262"/>
    <lineage>
        <taxon>Bacteria</taxon>
        <taxon>Bacillati</taxon>
        <taxon>Bacillota</taxon>
        <taxon>Clostridia</taxon>
        <taxon>Lachnospirales</taxon>
        <taxon>Lachnospiraceae</taxon>
        <taxon>Mobilisporobacter</taxon>
    </lineage>
</organism>
<keyword evidence="3" id="KW-0963">Cytoplasm</keyword>
<reference evidence="4 5" key="1">
    <citation type="submission" date="2018-11" db="EMBL/GenBank/DDBJ databases">
        <title>Genomic Encyclopedia of Type Strains, Phase IV (KMG-IV): sequencing the most valuable type-strain genomes for metagenomic binning, comparative biology and taxonomic classification.</title>
        <authorList>
            <person name="Goeker M."/>
        </authorList>
    </citation>
    <scope>NUCLEOTIDE SEQUENCE [LARGE SCALE GENOMIC DNA]</scope>
    <source>
        <strain evidence="4 5">DSM 26537</strain>
    </source>
</reference>
<dbReference type="SUPFAM" id="SSF52972">
    <property type="entry name" value="ITPase-like"/>
    <property type="match status" value="1"/>
</dbReference>
<sequence length="176" mass="19624">MELVGFECMIVPSNKEEIITKEAPEEVVTELALMKARDVADKVKEPGIIIGADTIVAHKNKILGKPKDGEDAKWMIKELQDDIHQVFTGVAIITPLKEIHFVVETKVAVNPMSDKEISDYVASGEPLDKAGAYGIQGRFALFIKEIIGDYYNVMGLPISKIYEMLLKEGLYDTQRK</sequence>
<dbReference type="GO" id="GO:0005737">
    <property type="term" value="C:cytoplasm"/>
    <property type="evidence" value="ECO:0007669"/>
    <property type="project" value="UniProtKB-SubCell"/>
</dbReference>
<comment type="catalytic activity">
    <reaction evidence="3">
        <text>a ribonucleoside 5'-triphosphate + H2O = a ribonucleoside 5'-phosphate + diphosphate + H(+)</text>
        <dbReference type="Rhea" id="RHEA:23996"/>
        <dbReference type="ChEBI" id="CHEBI:15377"/>
        <dbReference type="ChEBI" id="CHEBI:15378"/>
        <dbReference type="ChEBI" id="CHEBI:33019"/>
        <dbReference type="ChEBI" id="CHEBI:58043"/>
        <dbReference type="ChEBI" id="CHEBI:61557"/>
        <dbReference type="EC" id="3.6.1.9"/>
    </reaction>
</comment>
<dbReference type="CDD" id="cd00555">
    <property type="entry name" value="Maf"/>
    <property type="match status" value="1"/>
</dbReference>
<evidence type="ECO:0000313" key="4">
    <source>
        <dbReference type="EMBL" id="ROR30560.1"/>
    </source>
</evidence>
<keyword evidence="2 3" id="KW-0378">Hydrolase</keyword>
<dbReference type="PIRSF" id="PIRSF006305">
    <property type="entry name" value="Maf"/>
    <property type="match status" value="1"/>
</dbReference>
<dbReference type="PANTHER" id="PTHR43213">
    <property type="entry name" value="BIFUNCTIONAL DTTP/UTP PYROPHOSPHATASE/METHYLTRANSFERASE PROTEIN-RELATED"/>
    <property type="match status" value="1"/>
</dbReference>
<dbReference type="EMBL" id="RJVG01000002">
    <property type="protein sequence ID" value="ROR30560.1"/>
    <property type="molecule type" value="Genomic_DNA"/>
</dbReference>
<name>A0A3N1XVB2_9FIRM</name>
<dbReference type="Gene3D" id="3.90.950.10">
    <property type="match status" value="1"/>
</dbReference>
<keyword evidence="3" id="KW-0546">Nucleotide metabolism</keyword>
<keyword evidence="5" id="KW-1185">Reference proteome</keyword>
<feature type="active site" description="Proton acceptor" evidence="3">
    <location>
        <position position="53"/>
    </location>
</feature>
<dbReference type="HAMAP" id="MF_00528">
    <property type="entry name" value="Maf"/>
    <property type="match status" value="1"/>
</dbReference>
<gene>
    <name evidence="4" type="ORF">EDD66_102212</name>
</gene>
<dbReference type="EC" id="3.6.1.9" evidence="3"/>